<dbReference type="AlphaFoldDB" id="A0A6P1T130"/>
<dbReference type="PRINTS" id="PR01438">
    <property type="entry name" value="UNVRSLSTRESS"/>
</dbReference>
<keyword evidence="4" id="KW-1185">Reference proteome</keyword>
<comment type="similarity">
    <text evidence="1">Belongs to the universal stress protein A family.</text>
</comment>
<feature type="domain" description="UspA" evidence="2">
    <location>
        <begin position="1"/>
        <end position="135"/>
    </location>
</feature>
<evidence type="ECO:0000313" key="4">
    <source>
        <dbReference type="Proteomes" id="UP000464495"/>
    </source>
</evidence>
<organism evidence="3 4">
    <name type="scientific">Algicella marina</name>
    <dbReference type="NCBI Taxonomy" id="2683284"/>
    <lineage>
        <taxon>Bacteria</taxon>
        <taxon>Pseudomonadati</taxon>
        <taxon>Pseudomonadota</taxon>
        <taxon>Alphaproteobacteria</taxon>
        <taxon>Rhodobacterales</taxon>
        <taxon>Paracoccaceae</taxon>
        <taxon>Algicella</taxon>
    </lineage>
</organism>
<accession>A0A6P1T130</accession>
<dbReference type="Proteomes" id="UP000464495">
    <property type="component" value="Chromosome"/>
</dbReference>
<dbReference type="Gene3D" id="3.40.50.620">
    <property type="entry name" value="HUPs"/>
    <property type="match status" value="1"/>
</dbReference>
<dbReference type="SUPFAM" id="SSF52402">
    <property type="entry name" value="Adenine nucleotide alpha hydrolases-like"/>
    <property type="match status" value="1"/>
</dbReference>
<evidence type="ECO:0000259" key="2">
    <source>
        <dbReference type="Pfam" id="PF00582"/>
    </source>
</evidence>
<dbReference type="Pfam" id="PF00582">
    <property type="entry name" value="Usp"/>
    <property type="match status" value="1"/>
</dbReference>
<dbReference type="InterPro" id="IPR006015">
    <property type="entry name" value="Universal_stress_UspA"/>
</dbReference>
<dbReference type="InterPro" id="IPR006016">
    <property type="entry name" value="UspA"/>
</dbReference>
<dbReference type="KEGG" id="amaq:GO499_09820"/>
<dbReference type="InterPro" id="IPR014729">
    <property type="entry name" value="Rossmann-like_a/b/a_fold"/>
</dbReference>
<protein>
    <submittedName>
        <fullName evidence="3">Universal stress protein</fullName>
    </submittedName>
</protein>
<dbReference type="RefSeq" id="WP_161862026.1">
    <property type="nucleotide sequence ID" value="NZ_CP046620.1"/>
</dbReference>
<dbReference type="EMBL" id="CP046620">
    <property type="protein sequence ID" value="QHQ35465.1"/>
    <property type="molecule type" value="Genomic_DNA"/>
</dbReference>
<sequence>MYKHILVPIAPGNGRDSDTALKVAERLLAEGGSITALHVIEELPPYVQDHFPPGQLAATSLRMEEKLEEAVAGREDTQVAVVTGHAALTILDFAKNKGCDCIVIASHAPAMQDFLLGSTAARVVRHAECSVHVVR</sequence>
<reference evidence="3 4" key="1">
    <citation type="submission" date="2019-12" db="EMBL/GenBank/DDBJ databases">
        <title>Complete genome sequence of Algicella marina strain 9Alg 56(T) isolated from the red alga Tichocarpus crinitus.</title>
        <authorList>
            <person name="Kim S.-G."/>
            <person name="Nedashkovskaya O.I."/>
        </authorList>
    </citation>
    <scope>NUCLEOTIDE SEQUENCE [LARGE SCALE GENOMIC DNA]</scope>
    <source>
        <strain evidence="3 4">9Alg 56</strain>
    </source>
</reference>
<evidence type="ECO:0000313" key="3">
    <source>
        <dbReference type="EMBL" id="QHQ35465.1"/>
    </source>
</evidence>
<dbReference type="CDD" id="cd00293">
    <property type="entry name" value="USP-like"/>
    <property type="match status" value="1"/>
</dbReference>
<evidence type="ECO:0000256" key="1">
    <source>
        <dbReference type="ARBA" id="ARBA00008791"/>
    </source>
</evidence>
<dbReference type="PANTHER" id="PTHR46268">
    <property type="entry name" value="STRESS RESPONSE PROTEIN NHAX"/>
    <property type="match status" value="1"/>
</dbReference>
<proteinExistence type="inferred from homology"/>
<dbReference type="PANTHER" id="PTHR46268:SF6">
    <property type="entry name" value="UNIVERSAL STRESS PROTEIN UP12"/>
    <property type="match status" value="1"/>
</dbReference>
<name>A0A6P1T130_9RHOB</name>
<gene>
    <name evidence="3" type="ORF">GO499_09820</name>
</gene>